<sequence>MKKWLTLVPVVLLTSCAYAPVYNGKEPYPGSQFMLMESPRHTLDFFVESMTEDLIVSNTSVSARTPIAVTSFVDLQSMDATNWLGNSVSEGFIYQFQRRGFKVVDYKTTGSIQVTSQGDFAFSRDWKDLAQEQDIQYVLTGTMLRQEGGVLVNARVVGMQSRVVVATAQGFLPADRIGRDLDTLNSIRDEDGVLIRSDPTIRQPYTVILRP</sequence>
<dbReference type="KEGG" id="vaq:FIV01_03795"/>
<accession>A0A5P9CH04</accession>
<evidence type="ECO:0000313" key="3">
    <source>
        <dbReference type="EMBL" id="QFT25560.1"/>
    </source>
</evidence>
<evidence type="ECO:0000256" key="1">
    <source>
        <dbReference type="SAM" id="SignalP"/>
    </source>
</evidence>
<dbReference type="InterPro" id="IPR041215">
    <property type="entry name" value="FlgO_dom"/>
</dbReference>
<organism evidence="3 4">
    <name type="scientific">Vibrio aquimaris</name>
    <dbReference type="NCBI Taxonomy" id="2587862"/>
    <lineage>
        <taxon>Bacteria</taxon>
        <taxon>Pseudomonadati</taxon>
        <taxon>Pseudomonadota</taxon>
        <taxon>Gammaproteobacteria</taxon>
        <taxon>Vibrionales</taxon>
        <taxon>Vibrionaceae</taxon>
        <taxon>Vibrio</taxon>
    </lineage>
</organism>
<reference evidence="3 4" key="1">
    <citation type="submission" date="2019-10" db="EMBL/GenBank/DDBJ databases">
        <title>Complete genome sequence of Vibrio sp. strain THAF100, isolated from non-filtered water from the water column of tank 6 of a marine aquarium containing stony-coral fragments. Water maintained at 26 degree C.</title>
        <authorList>
            <person name="Ruckert C."/>
            <person name="Franco A."/>
            <person name="Kalinowski J."/>
            <person name="Glaeser S."/>
        </authorList>
    </citation>
    <scope>NUCLEOTIDE SEQUENCE [LARGE SCALE GENOMIC DNA]</scope>
    <source>
        <strain evidence="3 4">THAF100</strain>
    </source>
</reference>
<keyword evidence="4" id="KW-1185">Reference proteome</keyword>
<proteinExistence type="predicted"/>
<evidence type="ECO:0000313" key="4">
    <source>
        <dbReference type="Proteomes" id="UP000326936"/>
    </source>
</evidence>
<evidence type="ECO:0000259" key="2">
    <source>
        <dbReference type="Pfam" id="PF17680"/>
    </source>
</evidence>
<dbReference type="AlphaFoldDB" id="A0A5P9CH04"/>
<feature type="signal peptide" evidence="1">
    <location>
        <begin position="1"/>
        <end position="19"/>
    </location>
</feature>
<feature type="chain" id="PRO_5024806150" description="FlgO domain-containing protein" evidence="1">
    <location>
        <begin position="20"/>
        <end position="211"/>
    </location>
</feature>
<name>A0A5P9CH04_9VIBR</name>
<dbReference type="InterPro" id="IPR014549">
    <property type="entry name" value="FlgO"/>
</dbReference>
<dbReference type="EMBL" id="CP045350">
    <property type="protein sequence ID" value="QFT25560.1"/>
    <property type="molecule type" value="Genomic_DNA"/>
</dbReference>
<dbReference type="RefSeq" id="WP_152429820.1">
    <property type="nucleotide sequence ID" value="NZ_CBCSDK010000003.1"/>
</dbReference>
<dbReference type="OrthoDB" id="6116374at2"/>
<gene>
    <name evidence="3" type="ORF">FIV01_03795</name>
</gene>
<dbReference type="Pfam" id="PF17680">
    <property type="entry name" value="FlgO"/>
    <property type="match status" value="1"/>
</dbReference>
<dbReference type="PROSITE" id="PS51257">
    <property type="entry name" value="PROKAR_LIPOPROTEIN"/>
    <property type="match status" value="1"/>
</dbReference>
<keyword evidence="1" id="KW-0732">Signal</keyword>
<dbReference type="Proteomes" id="UP000326936">
    <property type="component" value="Chromosome"/>
</dbReference>
<dbReference type="PIRSF" id="PIRSF028688">
    <property type="entry name" value="UCP_imp_028688"/>
    <property type="match status" value="1"/>
</dbReference>
<protein>
    <recommendedName>
        <fullName evidence="2">FlgO domain-containing protein</fullName>
    </recommendedName>
</protein>
<feature type="domain" description="FlgO" evidence="2">
    <location>
        <begin position="49"/>
        <end position="176"/>
    </location>
</feature>